<proteinExistence type="predicted"/>
<feature type="region of interest" description="Disordered" evidence="1">
    <location>
        <begin position="1"/>
        <end position="21"/>
    </location>
</feature>
<dbReference type="Proteomes" id="UP000887458">
    <property type="component" value="Unassembled WGS sequence"/>
</dbReference>
<reference evidence="2 3" key="2">
    <citation type="journal article" date="2022" name="Mol. Biol. Evol.">
        <title>Comparative Genomics Reveals Insights into the Divergent Evolution of Astigmatic Mites and Household Pest Adaptations.</title>
        <authorList>
            <person name="Xiong Q."/>
            <person name="Wan A.T."/>
            <person name="Liu X."/>
            <person name="Fung C.S."/>
            <person name="Xiao X."/>
            <person name="Malainual N."/>
            <person name="Hou J."/>
            <person name="Wang L."/>
            <person name="Wang M."/>
            <person name="Yang K.Y."/>
            <person name="Cui Y."/>
            <person name="Leung E.L."/>
            <person name="Nong W."/>
            <person name="Shin S.K."/>
            <person name="Au S.W."/>
            <person name="Jeong K.Y."/>
            <person name="Chew F.T."/>
            <person name="Hui J.H."/>
            <person name="Leung T.F."/>
            <person name="Tungtrongchitr A."/>
            <person name="Zhong N."/>
            <person name="Liu Z."/>
            <person name="Tsui S.K."/>
        </authorList>
    </citation>
    <scope>NUCLEOTIDE SEQUENCE [LARGE SCALE GENOMIC DNA]</scope>
    <source>
        <strain evidence="2">Derp</strain>
    </source>
</reference>
<dbReference type="EMBL" id="NJHN03000095">
    <property type="protein sequence ID" value="KAH9415962.1"/>
    <property type="molecule type" value="Genomic_DNA"/>
</dbReference>
<protein>
    <submittedName>
        <fullName evidence="2">Uncharacterized protein</fullName>
    </submittedName>
</protein>
<evidence type="ECO:0000313" key="2">
    <source>
        <dbReference type="EMBL" id="KAH9415962.1"/>
    </source>
</evidence>
<reference evidence="2 3" key="1">
    <citation type="journal article" date="2018" name="J. Allergy Clin. Immunol.">
        <title>High-quality assembly of Dermatophagoides pteronyssinus genome and transcriptome reveals a wide range of novel allergens.</title>
        <authorList>
            <person name="Liu X.Y."/>
            <person name="Yang K.Y."/>
            <person name="Wang M.Q."/>
            <person name="Kwok J.S."/>
            <person name="Zeng X."/>
            <person name="Yang Z."/>
            <person name="Xiao X.J."/>
            <person name="Lau C.P."/>
            <person name="Li Y."/>
            <person name="Huang Z.M."/>
            <person name="Ba J.G."/>
            <person name="Yim A.K."/>
            <person name="Ouyang C.Y."/>
            <person name="Ngai S.M."/>
            <person name="Chan T.F."/>
            <person name="Leung E.L."/>
            <person name="Liu L."/>
            <person name="Liu Z.G."/>
            <person name="Tsui S.K."/>
        </authorList>
    </citation>
    <scope>NUCLEOTIDE SEQUENCE [LARGE SCALE GENOMIC DNA]</scope>
    <source>
        <strain evidence="2">Derp</strain>
    </source>
</reference>
<name>A0ABQ8J0E9_DERPT</name>
<evidence type="ECO:0000256" key="1">
    <source>
        <dbReference type="SAM" id="MobiDB-lite"/>
    </source>
</evidence>
<sequence>MQSLNVKSDIRSRAANESRPCQYTSPLDSLCASHAFSIRVNFRCPSADANRSLHCSGAMKRISSNGNSRPHCKIDCKFSVDKESSAVHEA</sequence>
<comment type="caution">
    <text evidence="2">The sequence shown here is derived from an EMBL/GenBank/DDBJ whole genome shotgun (WGS) entry which is preliminary data.</text>
</comment>
<organism evidence="2 3">
    <name type="scientific">Dermatophagoides pteronyssinus</name>
    <name type="common">European house dust mite</name>
    <dbReference type="NCBI Taxonomy" id="6956"/>
    <lineage>
        <taxon>Eukaryota</taxon>
        <taxon>Metazoa</taxon>
        <taxon>Ecdysozoa</taxon>
        <taxon>Arthropoda</taxon>
        <taxon>Chelicerata</taxon>
        <taxon>Arachnida</taxon>
        <taxon>Acari</taxon>
        <taxon>Acariformes</taxon>
        <taxon>Sarcoptiformes</taxon>
        <taxon>Astigmata</taxon>
        <taxon>Psoroptidia</taxon>
        <taxon>Analgoidea</taxon>
        <taxon>Pyroglyphidae</taxon>
        <taxon>Dermatophagoidinae</taxon>
        <taxon>Dermatophagoides</taxon>
    </lineage>
</organism>
<gene>
    <name evidence="2" type="ORF">DERP_000456</name>
</gene>
<keyword evidence="3" id="KW-1185">Reference proteome</keyword>
<accession>A0ABQ8J0E9</accession>
<evidence type="ECO:0000313" key="3">
    <source>
        <dbReference type="Proteomes" id="UP000887458"/>
    </source>
</evidence>